<sequence>MALMMLESVTTRRRRGAALGLELDELATAFLQVLEDVVDSGLAIVIIRKRARASSEGSCWEWYRTCKEEILKRRWRRCLWCGDGDSGRSSCGEPSPSPSSDCDGISNVEQIDEKEEATWTNPHLKKTCHSAYVG</sequence>
<feature type="compositionally biased region" description="Low complexity" evidence="1">
    <location>
        <begin position="82"/>
        <end position="106"/>
    </location>
</feature>
<evidence type="ECO:0000313" key="2">
    <source>
        <dbReference type="EMBL" id="MED6197581.1"/>
    </source>
</evidence>
<reference evidence="2 3" key="1">
    <citation type="journal article" date="2023" name="Plants (Basel)">
        <title>Bridging the Gap: Combining Genomics and Transcriptomics Approaches to Understand Stylosanthes scabra, an Orphan Legume from the Brazilian Caatinga.</title>
        <authorList>
            <person name="Ferreira-Neto J.R.C."/>
            <person name="da Silva M.D."/>
            <person name="Binneck E."/>
            <person name="de Melo N.F."/>
            <person name="da Silva R.H."/>
            <person name="de Melo A.L.T.M."/>
            <person name="Pandolfi V."/>
            <person name="Bustamante F.O."/>
            <person name="Brasileiro-Vidal A.C."/>
            <person name="Benko-Iseppon A.M."/>
        </authorList>
    </citation>
    <scope>NUCLEOTIDE SEQUENCE [LARGE SCALE GENOMIC DNA]</scope>
    <source>
        <tissue evidence="2">Leaves</tissue>
    </source>
</reference>
<protein>
    <submittedName>
        <fullName evidence="2">Uncharacterized protein</fullName>
    </submittedName>
</protein>
<gene>
    <name evidence="2" type="ORF">PIB30_057805</name>
</gene>
<feature type="region of interest" description="Disordered" evidence="1">
    <location>
        <begin position="82"/>
        <end position="107"/>
    </location>
</feature>
<dbReference type="Proteomes" id="UP001341840">
    <property type="component" value="Unassembled WGS sequence"/>
</dbReference>
<accession>A0ABU6XHQ0</accession>
<evidence type="ECO:0000313" key="3">
    <source>
        <dbReference type="Proteomes" id="UP001341840"/>
    </source>
</evidence>
<dbReference type="EMBL" id="JASCZI010211926">
    <property type="protein sequence ID" value="MED6197581.1"/>
    <property type="molecule type" value="Genomic_DNA"/>
</dbReference>
<name>A0ABU6XHQ0_9FABA</name>
<evidence type="ECO:0000256" key="1">
    <source>
        <dbReference type="SAM" id="MobiDB-lite"/>
    </source>
</evidence>
<proteinExistence type="predicted"/>
<keyword evidence="3" id="KW-1185">Reference proteome</keyword>
<organism evidence="2 3">
    <name type="scientific">Stylosanthes scabra</name>
    <dbReference type="NCBI Taxonomy" id="79078"/>
    <lineage>
        <taxon>Eukaryota</taxon>
        <taxon>Viridiplantae</taxon>
        <taxon>Streptophyta</taxon>
        <taxon>Embryophyta</taxon>
        <taxon>Tracheophyta</taxon>
        <taxon>Spermatophyta</taxon>
        <taxon>Magnoliopsida</taxon>
        <taxon>eudicotyledons</taxon>
        <taxon>Gunneridae</taxon>
        <taxon>Pentapetalae</taxon>
        <taxon>rosids</taxon>
        <taxon>fabids</taxon>
        <taxon>Fabales</taxon>
        <taxon>Fabaceae</taxon>
        <taxon>Papilionoideae</taxon>
        <taxon>50 kb inversion clade</taxon>
        <taxon>dalbergioids sensu lato</taxon>
        <taxon>Dalbergieae</taxon>
        <taxon>Pterocarpus clade</taxon>
        <taxon>Stylosanthes</taxon>
    </lineage>
</organism>
<comment type="caution">
    <text evidence="2">The sequence shown here is derived from an EMBL/GenBank/DDBJ whole genome shotgun (WGS) entry which is preliminary data.</text>
</comment>